<dbReference type="PANTHER" id="PTHR32309:SF13">
    <property type="entry name" value="FERRIC ENTEROBACTIN TRANSPORT PROTEIN FEPE"/>
    <property type="match status" value="1"/>
</dbReference>
<evidence type="ECO:0000313" key="12">
    <source>
        <dbReference type="Proteomes" id="UP001296967"/>
    </source>
</evidence>
<keyword evidence="6" id="KW-0067">ATP-binding</keyword>
<dbReference type="RefSeq" id="WP_201245073.1">
    <property type="nucleotide sequence ID" value="NZ_NHSF01000054.1"/>
</dbReference>
<dbReference type="GO" id="GO:0004713">
    <property type="term" value="F:protein tyrosine kinase activity"/>
    <property type="evidence" value="ECO:0007669"/>
    <property type="project" value="TreeGrafter"/>
</dbReference>
<dbReference type="NCBIfam" id="TIGR03018">
    <property type="entry name" value="pepcterm_TyrKin"/>
    <property type="match status" value="1"/>
</dbReference>
<dbReference type="CDD" id="cd05387">
    <property type="entry name" value="BY-kinase"/>
    <property type="match status" value="1"/>
</dbReference>
<accession>A0AAJ0UFL3</accession>
<dbReference type="PANTHER" id="PTHR32309">
    <property type="entry name" value="TYROSINE-PROTEIN KINASE"/>
    <property type="match status" value="1"/>
</dbReference>
<evidence type="ECO:0000313" key="11">
    <source>
        <dbReference type="EMBL" id="MBK5930552.1"/>
    </source>
</evidence>
<comment type="catalytic activity">
    <reaction evidence="8">
        <text>L-tyrosyl-[protein] + ATP = O-phospho-L-tyrosyl-[protein] + ADP + H(+)</text>
        <dbReference type="Rhea" id="RHEA:10596"/>
        <dbReference type="Rhea" id="RHEA-COMP:10136"/>
        <dbReference type="Rhea" id="RHEA-COMP:20101"/>
        <dbReference type="ChEBI" id="CHEBI:15378"/>
        <dbReference type="ChEBI" id="CHEBI:30616"/>
        <dbReference type="ChEBI" id="CHEBI:46858"/>
        <dbReference type="ChEBI" id="CHEBI:61978"/>
        <dbReference type="ChEBI" id="CHEBI:456216"/>
        <dbReference type="EC" id="2.7.10.2"/>
    </reaction>
</comment>
<dbReference type="InterPro" id="IPR027417">
    <property type="entry name" value="P-loop_NTPase"/>
</dbReference>
<dbReference type="Proteomes" id="UP001296967">
    <property type="component" value="Unassembled WGS sequence"/>
</dbReference>
<keyword evidence="12" id="KW-1185">Reference proteome</keyword>
<reference evidence="11" key="1">
    <citation type="submission" date="2017-05" db="EMBL/GenBank/DDBJ databases">
        <authorList>
            <person name="Imhoff J.F."/>
            <person name="Rahn T."/>
            <person name="Kuenzel S."/>
            <person name="Neulinger S.C."/>
        </authorList>
    </citation>
    <scope>NUCLEOTIDE SEQUENCE</scope>
    <source>
        <strain evidence="11">DSM 4395</strain>
    </source>
</reference>
<feature type="region of interest" description="Disordered" evidence="9">
    <location>
        <begin position="1"/>
        <end position="66"/>
    </location>
</feature>
<reference evidence="11" key="2">
    <citation type="journal article" date="2020" name="Microorganisms">
        <title>Osmotic Adaptation and Compatible Solute Biosynthesis of Phototrophic Bacteria as Revealed from Genome Analyses.</title>
        <authorList>
            <person name="Imhoff J.F."/>
            <person name="Rahn T."/>
            <person name="Kunzel S."/>
            <person name="Keller A."/>
            <person name="Neulinger S.C."/>
        </authorList>
    </citation>
    <scope>NUCLEOTIDE SEQUENCE</scope>
    <source>
        <strain evidence="11">DSM 4395</strain>
    </source>
</reference>
<evidence type="ECO:0000256" key="3">
    <source>
        <dbReference type="ARBA" id="ARBA00022679"/>
    </source>
</evidence>
<dbReference type="AlphaFoldDB" id="A0AAJ0UFL3"/>
<proteinExistence type="inferred from homology"/>
<feature type="compositionally biased region" description="Low complexity" evidence="9">
    <location>
        <begin position="13"/>
        <end position="58"/>
    </location>
</feature>
<dbReference type="InterPro" id="IPR005702">
    <property type="entry name" value="Wzc-like_C"/>
</dbReference>
<protein>
    <recommendedName>
        <fullName evidence="2">non-specific protein-tyrosine kinase</fullName>
        <ecNumber evidence="2">2.7.10.2</ecNumber>
    </recommendedName>
</protein>
<keyword evidence="3" id="KW-0808">Transferase</keyword>
<dbReference type="InterPro" id="IPR050445">
    <property type="entry name" value="Bact_polysacc_biosynth/exp"/>
</dbReference>
<evidence type="ECO:0000256" key="7">
    <source>
        <dbReference type="ARBA" id="ARBA00023137"/>
    </source>
</evidence>
<keyword evidence="4" id="KW-0547">Nucleotide-binding</keyword>
<feature type="domain" description="AAA" evidence="10">
    <location>
        <begin position="120"/>
        <end position="253"/>
    </location>
</feature>
<dbReference type="Pfam" id="PF13614">
    <property type="entry name" value="AAA_31"/>
    <property type="match status" value="1"/>
</dbReference>
<comment type="similarity">
    <text evidence="1">Belongs to the CpsD/CapB family.</text>
</comment>
<keyword evidence="5 11" id="KW-0418">Kinase</keyword>
<organism evidence="11 12">
    <name type="scientific">Halochromatium salexigens</name>
    <name type="common">Chromatium salexigens</name>
    <dbReference type="NCBI Taxonomy" id="49447"/>
    <lineage>
        <taxon>Bacteria</taxon>
        <taxon>Pseudomonadati</taxon>
        <taxon>Pseudomonadota</taxon>
        <taxon>Gammaproteobacteria</taxon>
        <taxon>Chromatiales</taxon>
        <taxon>Chromatiaceae</taxon>
        <taxon>Halochromatium</taxon>
    </lineage>
</organism>
<evidence type="ECO:0000256" key="1">
    <source>
        <dbReference type="ARBA" id="ARBA00007316"/>
    </source>
</evidence>
<feature type="compositionally biased region" description="Polar residues" evidence="9">
    <location>
        <begin position="1"/>
        <end position="11"/>
    </location>
</feature>
<sequence length="317" mass="34392">MSAETGNNASLIEQAAQRLRQQQAPEAEPAPSASTDAPSAEAEPQRARAQPAQAQPQPEEQDQDRGAQVTIDLARLKAEGCVTPEGDRSRIAEEYRIIKRPLLENAFGRTALLVEQGNLIMVTSSLPGEGKTFTAVNLAMSIAMEMDKTVLLVDADVGRARVHKMLNIPMGPGLIDLMIDPSLDVSDVMLRTNIPKLRIIPMGKFHPHANELLASGDMQRLMHEMASRYEDRVIIFDSPPLLVTSEAVVLSNLVGQIVFVVAAQSSLQHSVKDALGLLDASKPIGLVLNKTRHLGGDYYYGYGGYGYGGDGRGEERQ</sequence>
<evidence type="ECO:0000256" key="2">
    <source>
        <dbReference type="ARBA" id="ARBA00011903"/>
    </source>
</evidence>
<evidence type="ECO:0000256" key="9">
    <source>
        <dbReference type="SAM" id="MobiDB-lite"/>
    </source>
</evidence>
<comment type="caution">
    <text evidence="11">The sequence shown here is derived from an EMBL/GenBank/DDBJ whole genome shotgun (WGS) entry which is preliminary data.</text>
</comment>
<evidence type="ECO:0000256" key="5">
    <source>
        <dbReference type="ARBA" id="ARBA00022777"/>
    </source>
</evidence>
<name>A0AAJ0UFL3_HALSE</name>
<keyword evidence="7" id="KW-0829">Tyrosine-protein kinase</keyword>
<dbReference type="EC" id="2.7.10.2" evidence="2"/>
<dbReference type="Gene3D" id="3.40.50.300">
    <property type="entry name" value="P-loop containing nucleotide triphosphate hydrolases"/>
    <property type="match status" value="1"/>
</dbReference>
<gene>
    <name evidence="11" type="ORF">CCR82_08470</name>
</gene>
<dbReference type="GO" id="GO:0005886">
    <property type="term" value="C:plasma membrane"/>
    <property type="evidence" value="ECO:0007669"/>
    <property type="project" value="TreeGrafter"/>
</dbReference>
<evidence type="ECO:0000256" key="6">
    <source>
        <dbReference type="ARBA" id="ARBA00022840"/>
    </source>
</evidence>
<evidence type="ECO:0000256" key="4">
    <source>
        <dbReference type="ARBA" id="ARBA00022741"/>
    </source>
</evidence>
<evidence type="ECO:0000256" key="8">
    <source>
        <dbReference type="ARBA" id="ARBA00051245"/>
    </source>
</evidence>
<evidence type="ECO:0000259" key="10">
    <source>
        <dbReference type="Pfam" id="PF13614"/>
    </source>
</evidence>
<dbReference type="InterPro" id="IPR025669">
    <property type="entry name" value="AAA_dom"/>
</dbReference>
<dbReference type="SUPFAM" id="SSF52540">
    <property type="entry name" value="P-loop containing nucleoside triphosphate hydrolases"/>
    <property type="match status" value="1"/>
</dbReference>
<dbReference type="EMBL" id="NHSF01000054">
    <property type="protein sequence ID" value="MBK5930552.1"/>
    <property type="molecule type" value="Genomic_DNA"/>
</dbReference>